<dbReference type="Proteomes" id="UP001140172">
    <property type="component" value="Unassembled WGS sequence"/>
</dbReference>
<dbReference type="InterPro" id="IPR041694">
    <property type="entry name" value="ADH_N_2"/>
</dbReference>
<protein>
    <recommendedName>
        <fullName evidence="2">Enoyl reductase (ER) domain-containing protein</fullName>
    </recommendedName>
</protein>
<dbReference type="GO" id="GO:0016628">
    <property type="term" value="F:oxidoreductase activity, acting on the CH-CH group of donors, NAD or NADP as acceptor"/>
    <property type="evidence" value="ECO:0007669"/>
    <property type="project" value="InterPro"/>
</dbReference>
<dbReference type="SUPFAM" id="SSF50129">
    <property type="entry name" value="GroES-like"/>
    <property type="match status" value="1"/>
</dbReference>
<dbReference type="InterPro" id="IPR020843">
    <property type="entry name" value="ER"/>
</dbReference>
<dbReference type="SMART" id="SM00829">
    <property type="entry name" value="PKS_ER"/>
    <property type="match status" value="1"/>
</dbReference>
<dbReference type="InterPro" id="IPR036291">
    <property type="entry name" value="NAD(P)-bd_dom_sf"/>
</dbReference>
<dbReference type="CDD" id="cd05288">
    <property type="entry name" value="PGDH"/>
    <property type="match status" value="1"/>
</dbReference>
<dbReference type="Gene3D" id="3.90.180.10">
    <property type="entry name" value="Medium-chain alcohol dehydrogenases, catalytic domain"/>
    <property type="match status" value="1"/>
</dbReference>
<dbReference type="Pfam" id="PF00107">
    <property type="entry name" value="ADH_zinc_N"/>
    <property type="match status" value="1"/>
</dbReference>
<keyword evidence="4" id="KW-1185">Reference proteome</keyword>
<dbReference type="PANTHER" id="PTHR43205:SF7">
    <property type="entry name" value="PROSTAGLANDIN REDUCTASE 1"/>
    <property type="match status" value="1"/>
</dbReference>
<proteinExistence type="predicted"/>
<evidence type="ECO:0000256" key="1">
    <source>
        <dbReference type="ARBA" id="ARBA00023002"/>
    </source>
</evidence>
<dbReference type="InterPro" id="IPR045010">
    <property type="entry name" value="MDR_fam"/>
</dbReference>
<dbReference type="AlphaFoldDB" id="A0A9W8LL12"/>
<dbReference type="InterPro" id="IPR013149">
    <property type="entry name" value="ADH-like_C"/>
</dbReference>
<dbReference type="EMBL" id="JANBUM010000104">
    <property type="protein sequence ID" value="KAJ2784807.1"/>
    <property type="molecule type" value="Genomic_DNA"/>
</dbReference>
<gene>
    <name evidence="3" type="ORF">GGI15_002134</name>
</gene>
<dbReference type="SUPFAM" id="SSF51735">
    <property type="entry name" value="NAD(P)-binding Rossmann-fold domains"/>
    <property type="match status" value="1"/>
</dbReference>
<dbReference type="PANTHER" id="PTHR43205">
    <property type="entry name" value="PROSTAGLANDIN REDUCTASE"/>
    <property type="match status" value="1"/>
</dbReference>
<evidence type="ECO:0000313" key="4">
    <source>
        <dbReference type="Proteomes" id="UP001140172"/>
    </source>
</evidence>
<dbReference type="OrthoDB" id="809632at2759"/>
<dbReference type="Gene3D" id="3.40.50.720">
    <property type="entry name" value="NAD(P)-binding Rossmann-like Domain"/>
    <property type="match status" value="1"/>
</dbReference>
<dbReference type="InterPro" id="IPR011032">
    <property type="entry name" value="GroES-like_sf"/>
</dbReference>
<comment type="caution">
    <text evidence="3">The sequence shown here is derived from an EMBL/GenBank/DDBJ whole genome shotgun (WGS) entry which is preliminary data.</text>
</comment>
<keyword evidence="1" id="KW-0560">Oxidoreductase</keyword>
<sequence length="350" mass="37644">MAPSNTSIKLVRNIPSGTPTLDDFRIESIETPTKDLLKPNQVLVRTLYLSCDPYFRGRLTGTRDSYVASFAPGKPIEGLGVGIVEASTSSKFNEGDLVTGGSFLWETRFVLSESEITKVPSNTGISPANYLGVLGMPSFTAYVGLVSLCSPKAGETILVSAASGAVGQMVVQLAKARGLRVIGAAGSDDKVDFVKSLGADVVFNYKTCGSLQETVKKAAPQGIDIYFDNVGGELLDVALSSMRFNGRIAACGMISQYNATPETAYRIKNLVNIVPKKVSIFGFIVTDYYGKPDYKNFIDEVSASLQQGKVQYKLDEVAGLENAPQALLDLFEGKNFGKRVVKVTDTNQRL</sequence>
<name>A0A9W8LL12_9FUNG</name>
<organism evidence="3 4">
    <name type="scientific">Coemansia interrupta</name>
    <dbReference type="NCBI Taxonomy" id="1126814"/>
    <lineage>
        <taxon>Eukaryota</taxon>
        <taxon>Fungi</taxon>
        <taxon>Fungi incertae sedis</taxon>
        <taxon>Zoopagomycota</taxon>
        <taxon>Kickxellomycotina</taxon>
        <taxon>Kickxellomycetes</taxon>
        <taxon>Kickxellales</taxon>
        <taxon>Kickxellaceae</taxon>
        <taxon>Coemansia</taxon>
    </lineage>
</organism>
<feature type="domain" description="Enoyl reductase (ER)" evidence="2">
    <location>
        <begin position="17"/>
        <end position="341"/>
    </location>
</feature>
<evidence type="ECO:0000313" key="3">
    <source>
        <dbReference type="EMBL" id="KAJ2784807.1"/>
    </source>
</evidence>
<evidence type="ECO:0000259" key="2">
    <source>
        <dbReference type="SMART" id="SM00829"/>
    </source>
</evidence>
<accession>A0A9W8LL12</accession>
<dbReference type="FunFam" id="3.40.50.720:FF:000121">
    <property type="entry name" value="Prostaglandin reductase 2"/>
    <property type="match status" value="1"/>
</dbReference>
<dbReference type="Pfam" id="PF16884">
    <property type="entry name" value="ADH_N_2"/>
    <property type="match status" value="1"/>
</dbReference>
<reference evidence="3" key="1">
    <citation type="submission" date="2022-07" db="EMBL/GenBank/DDBJ databases">
        <title>Phylogenomic reconstructions and comparative analyses of Kickxellomycotina fungi.</title>
        <authorList>
            <person name="Reynolds N.K."/>
            <person name="Stajich J.E."/>
            <person name="Barry K."/>
            <person name="Grigoriev I.V."/>
            <person name="Crous P."/>
            <person name="Smith M.E."/>
        </authorList>
    </citation>
    <scope>NUCLEOTIDE SEQUENCE</scope>
    <source>
        <strain evidence="3">BCRC 34489</strain>
    </source>
</reference>